<evidence type="ECO:0000313" key="5">
    <source>
        <dbReference type="RefSeq" id="XP_052744980.1"/>
    </source>
</evidence>
<keyword evidence="2" id="KW-0472">Membrane</keyword>
<accession>A0ABM3M0V9</accession>
<dbReference type="Proteomes" id="UP001652582">
    <property type="component" value="Chromosome 24"/>
</dbReference>
<organism evidence="4 5">
    <name type="scientific">Bicyclus anynana</name>
    <name type="common">Squinting bush brown butterfly</name>
    <dbReference type="NCBI Taxonomy" id="110368"/>
    <lineage>
        <taxon>Eukaryota</taxon>
        <taxon>Metazoa</taxon>
        <taxon>Ecdysozoa</taxon>
        <taxon>Arthropoda</taxon>
        <taxon>Hexapoda</taxon>
        <taxon>Insecta</taxon>
        <taxon>Pterygota</taxon>
        <taxon>Neoptera</taxon>
        <taxon>Endopterygota</taxon>
        <taxon>Lepidoptera</taxon>
        <taxon>Glossata</taxon>
        <taxon>Ditrysia</taxon>
        <taxon>Papilionoidea</taxon>
        <taxon>Nymphalidae</taxon>
        <taxon>Satyrinae</taxon>
        <taxon>Satyrini</taxon>
        <taxon>Mycalesina</taxon>
        <taxon>Bicyclus</taxon>
    </lineage>
</organism>
<evidence type="ECO:0000256" key="2">
    <source>
        <dbReference type="SAM" id="Phobius"/>
    </source>
</evidence>
<protein>
    <submittedName>
        <fullName evidence="5">Uncharacterized protein LOC112053142 isoform X1</fullName>
    </submittedName>
</protein>
<gene>
    <name evidence="5" type="primary">LOC112053142</name>
</gene>
<feature type="chain" id="PRO_5047432945" evidence="3">
    <location>
        <begin position="19"/>
        <end position="666"/>
    </location>
</feature>
<evidence type="ECO:0000256" key="3">
    <source>
        <dbReference type="SAM" id="SignalP"/>
    </source>
</evidence>
<dbReference type="InterPro" id="IPR012464">
    <property type="entry name" value="DUF1676"/>
</dbReference>
<keyword evidence="3" id="KW-0732">Signal</keyword>
<evidence type="ECO:0000256" key="1">
    <source>
        <dbReference type="SAM" id="MobiDB-lite"/>
    </source>
</evidence>
<name>A0ABM3M0V9_BICAN</name>
<feature type="transmembrane region" description="Helical" evidence="2">
    <location>
        <begin position="171"/>
        <end position="190"/>
    </location>
</feature>
<keyword evidence="2" id="KW-0812">Transmembrane</keyword>
<dbReference type="PANTHER" id="PTHR21879">
    <property type="entry name" value="FI03362P-RELATED-RELATED"/>
    <property type="match status" value="1"/>
</dbReference>
<feature type="compositionally biased region" description="Polar residues" evidence="1">
    <location>
        <begin position="654"/>
        <end position="666"/>
    </location>
</feature>
<keyword evidence="2" id="KW-1133">Transmembrane helix</keyword>
<sequence>MTSLIYLVALALLGQARSEVVELNCSDNATCIDNMAREFVRSMRHQKAVKIFDLFTIEPVESRQARSIQDPITRFMTTHAFSFDWNDFTFRFSNPEGRSDAMDLEVLESRSAKDVSDTVPKKSKSKDEEEVIDDKSGNAHINAHIKPIKRRGSKRKVMQAIVPMLIGMKSAGIAVFGLFMVSIITIKAFLASKMALMVTIGMAVKKLYESYGNGAGLQNHPYLYSQYPIDFPSATSHAYSVNGVSPQFASPELYSPTALGSHSQQHELIQQSDASAQQSQQAPTQLLVNSTRAAERWDGKSKLFKIFEPVVDKIRSFVDPIANVFYDAMPTFRGLNSDVSTAKSVEPDEEKKRPREILIPQPRNIAQRKMSYRKTPRHRPKKYVELNLNLDRLKNNKDYLEYIKTKKYQYNYPHTFYYPRVKYFVNPNIFSAGSNNNRLLSYRKPILRRNIFVNNNNTSETTTAGVLSLEPTDWKPIVVYNVTNSNTHRNKVRKHRKKTQNMRKLRRKKIMKKHKRVERSLDSYESNNVNSISEYNYDRNLSNIAVTSGRGLSGFFQYISNPFTNVLKNVDGYAEKVVQDSLKSKEPPIFYTIAYNIVMFYLDAIDGLVEVHEALRNYITEDFPTKPKRKIKIKNKNKIKNKIKNKNKKKKVSQSKVQSNETTAAE</sequence>
<dbReference type="RefSeq" id="XP_052744980.1">
    <property type="nucleotide sequence ID" value="XM_052889020.1"/>
</dbReference>
<dbReference type="Pfam" id="PF07898">
    <property type="entry name" value="DUF1676"/>
    <property type="match status" value="1"/>
</dbReference>
<evidence type="ECO:0000313" key="4">
    <source>
        <dbReference type="Proteomes" id="UP001652582"/>
    </source>
</evidence>
<feature type="compositionally biased region" description="Basic residues" evidence="1">
    <location>
        <begin position="634"/>
        <end position="653"/>
    </location>
</feature>
<reference evidence="5" key="1">
    <citation type="submission" date="2025-08" db="UniProtKB">
        <authorList>
            <consortium name="RefSeq"/>
        </authorList>
    </citation>
    <scope>IDENTIFICATION</scope>
</reference>
<dbReference type="GeneID" id="112053142"/>
<feature type="region of interest" description="Disordered" evidence="1">
    <location>
        <begin position="634"/>
        <end position="666"/>
    </location>
</feature>
<feature type="signal peptide" evidence="3">
    <location>
        <begin position="1"/>
        <end position="18"/>
    </location>
</feature>
<keyword evidence="4" id="KW-1185">Reference proteome</keyword>
<proteinExistence type="predicted"/>